<evidence type="ECO:0000256" key="1">
    <source>
        <dbReference type="ARBA" id="ARBA00001589"/>
    </source>
</evidence>
<dbReference type="RefSeq" id="XP_029345448.1">
    <property type="nucleotide sequence ID" value="XM_029489588.1"/>
</dbReference>
<evidence type="ECO:0000256" key="6">
    <source>
        <dbReference type="ARBA" id="ARBA00008853"/>
    </source>
</evidence>
<dbReference type="InterPro" id="IPR011042">
    <property type="entry name" value="6-blade_b-propeller_TolB-like"/>
</dbReference>
<comment type="cofactor">
    <cofactor evidence="2">
        <name>Ca(2+)</name>
        <dbReference type="ChEBI" id="CHEBI:29108"/>
    </cofactor>
</comment>
<evidence type="ECO:0000256" key="4">
    <source>
        <dbReference type="ARBA" id="ARBA00001946"/>
    </source>
</evidence>
<comment type="cofactor">
    <cofactor evidence="3">
        <name>Mn(2+)</name>
        <dbReference type="ChEBI" id="CHEBI:29035"/>
    </cofactor>
</comment>
<dbReference type="PRINTS" id="PR01791">
    <property type="entry name" value="REGUCALCIN"/>
</dbReference>
<sequence length="810" mass="90555">MWTHEKYSNFTVVSSVGRDGHHRYWNVSILSESVYEIRCDILPTKWPFAITNSKVHGLLICGFKESNLIVYSPIEQRILATVPCGGGHRAWDLTFINDCDSIYFVCSSSSNKLESNEIPLHGHHRLLKGFHSMIVNCMAQVTDELMITGSDDTTVRLTRFNDAVDNLLILRSHISSVRSVSCLTLKPNVYIIVTAGGRAQLKIWTLNITDNNVYCEESISHLLKTKQEKKPWRTVVPSNEGETRFMDVSVQHTKTKSILISVGCSDAVLRLYNYDTNNKTLSLIEDNLDCNNCILKILFVQLNSFHYVLTTDTKGFVNFWDISKYVDNSDADLSFTPKYRHCLHQSGINCCDWLEIENNYGLLTTGGDDQRLSLSIFHYEDTVSLICNEYISIHCSQVTGIKVYNQFVVTASVDQKIIFSSWSFDLNSKTVQVLPFASYFTTVADIHGLIAHKQGDEVRVIVYGQGVETFCADMSSLTQPPPSSSSMQKPQQYNVERVTPALELGEGPHWHSPTRSLYFVDLHQGKINRYHPESNSFFSANIEGYNDVTLILPIEDKADMFVVGLGASLGIVQWDGRSNTTSQPKYEKLIDETPGNRLNDGKADATGRLWVGSMGSEMEDNPGHYYKHRGSLFSVELDGTVNKRLSNVSISNGLAWSSDNKEFYYVDTYKFAVESYDFDISTGELSNGKVIFDLTANKVAGDPDGMTIDTDGNLWVACFNSNHILKIDPNTGTLLTTVELPAYQITSAAFGGPKLDELYVTTAGYQLTEAQRAKRPYSGAVFRVTNTGSTGFEGVSAKMHVCPENPLNTI</sequence>
<organism evidence="17 18">
    <name type="scientific">Acyrthosiphon pisum</name>
    <name type="common">Pea aphid</name>
    <dbReference type="NCBI Taxonomy" id="7029"/>
    <lineage>
        <taxon>Eukaryota</taxon>
        <taxon>Metazoa</taxon>
        <taxon>Ecdysozoa</taxon>
        <taxon>Arthropoda</taxon>
        <taxon>Hexapoda</taxon>
        <taxon>Insecta</taxon>
        <taxon>Pterygota</taxon>
        <taxon>Neoptera</taxon>
        <taxon>Paraneoptera</taxon>
        <taxon>Hemiptera</taxon>
        <taxon>Sternorrhyncha</taxon>
        <taxon>Aphidomorpha</taxon>
        <taxon>Aphidoidea</taxon>
        <taxon>Aphididae</taxon>
        <taxon>Macrosiphini</taxon>
        <taxon>Acyrthosiphon</taxon>
    </lineage>
</organism>
<evidence type="ECO:0000256" key="2">
    <source>
        <dbReference type="ARBA" id="ARBA00001913"/>
    </source>
</evidence>
<keyword evidence="12" id="KW-0106">Calcium</keyword>
<feature type="binding site" evidence="15">
    <location>
        <position position="506"/>
    </location>
    <ligand>
        <name>a divalent metal cation</name>
        <dbReference type="ChEBI" id="CHEBI:60240"/>
    </ligand>
</feature>
<evidence type="ECO:0000256" key="14">
    <source>
        <dbReference type="PIRSR" id="PIRSR605511-1"/>
    </source>
</evidence>
<dbReference type="FunFam" id="2.120.10.30:FF:000027">
    <property type="entry name" value="Regucalcin homologue"/>
    <property type="match status" value="1"/>
</dbReference>
<dbReference type="SUPFAM" id="SSF63829">
    <property type="entry name" value="Calcium-dependent phosphotriesterase"/>
    <property type="match status" value="1"/>
</dbReference>
<feature type="binding site" evidence="15">
    <location>
        <position position="597"/>
    </location>
    <ligand>
        <name>substrate</name>
    </ligand>
</feature>
<feature type="binding site" evidence="15">
    <location>
        <position position="617"/>
    </location>
    <ligand>
        <name>substrate</name>
    </ligand>
</feature>
<dbReference type="GeneID" id="100164880"/>
<reference evidence="17" key="2">
    <citation type="submission" date="2022-06" db="UniProtKB">
        <authorList>
            <consortium name="EnsemblMetazoa"/>
        </authorList>
    </citation>
    <scope>IDENTIFICATION</scope>
</reference>
<keyword evidence="15" id="KW-0862">Zinc</keyword>
<dbReference type="SUPFAM" id="SSF50978">
    <property type="entry name" value="WD40 repeat-like"/>
    <property type="match status" value="1"/>
</dbReference>
<dbReference type="GO" id="GO:0030234">
    <property type="term" value="F:enzyme regulator activity"/>
    <property type="evidence" value="ECO:0007669"/>
    <property type="project" value="InterPro"/>
</dbReference>
<dbReference type="SMART" id="SM00320">
    <property type="entry name" value="WD40"/>
    <property type="match status" value="5"/>
</dbReference>
<dbReference type="Gene3D" id="2.130.10.10">
    <property type="entry name" value="YVTN repeat-like/Quinoprotein amine dehydrogenase"/>
    <property type="match status" value="2"/>
</dbReference>
<dbReference type="InterPro" id="IPR005511">
    <property type="entry name" value="SMP-30"/>
</dbReference>
<dbReference type="EC" id="3.1.1.17" evidence="7"/>
<comment type="cofactor">
    <cofactor evidence="15">
        <name>Zn(2+)</name>
        <dbReference type="ChEBI" id="CHEBI:29105"/>
    </cofactor>
    <text evidence="15">Binds 1 divalent metal cation per subunit.</text>
</comment>
<name>A0A8R2JRK8_ACYPI</name>
<dbReference type="OrthoDB" id="5594999at2759"/>
<evidence type="ECO:0000256" key="9">
    <source>
        <dbReference type="ARBA" id="ARBA00022490"/>
    </source>
</evidence>
<dbReference type="PRINTS" id="PR01790">
    <property type="entry name" value="SMP30FAMILY"/>
</dbReference>
<dbReference type="Pfam" id="PF08450">
    <property type="entry name" value="SGL"/>
    <property type="match status" value="1"/>
</dbReference>
<dbReference type="InterPro" id="IPR001680">
    <property type="entry name" value="WD40_rpt"/>
</dbReference>
<comment type="similarity">
    <text evidence="6">Belongs to the SMP-30/CGR1 family.</text>
</comment>
<dbReference type="GO" id="GO:0005509">
    <property type="term" value="F:calcium ion binding"/>
    <property type="evidence" value="ECO:0007669"/>
    <property type="project" value="InterPro"/>
</dbReference>
<dbReference type="AlphaFoldDB" id="A0A8R2JRK8"/>
<feature type="binding site" evidence="15">
    <location>
        <position position="652"/>
    </location>
    <ligand>
        <name>a divalent metal cation</name>
        <dbReference type="ChEBI" id="CHEBI:60240"/>
    </ligand>
</feature>
<dbReference type="KEGG" id="api:100164880"/>
<dbReference type="EnsemblMetazoa" id="XM_029489588.1">
    <property type="protein sequence ID" value="XP_029345448.1"/>
    <property type="gene ID" value="LOC100164880"/>
</dbReference>
<dbReference type="InterPro" id="IPR036322">
    <property type="entry name" value="WD40_repeat_dom_sf"/>
</dbReference>
<evidence type="ECO:0000259" key="16">
    <source>
        <dbReference type="Pfam" id="PF08450"/>
    </source>
</evidence>
<dbReference type="PANTHER" id="PTHR10907:SF66">
    <property type="entry name" value="MIP34848P1-RELATED"/>
    <property type="match status" value="1"/>
</dbReference>
<evidence type="ECO:0000256" key="12">
    <source>
        <dbReference type="ARBA" id="ARBA00022837"/>
    </source>
</evidence>
<protein>
    <recommendedName>
        <fullName evidence="8">Regucalcin</fullName>
        <ecNumber evidence="7">3.1.1.17</ecNumber>
    </recommendedName>
    <alternativeName>
        <fullName evidence="13">Gluconolactonase</fullName>
    </alternativeName>
</protein>
<feature type="binding site" evidence="15">
    <location>
        <position position="704"/>
    </location>
    <ligand>
        <name>a divalent metal cation</name>
        <dbReference type="ChEBI" id="CHEBI:60240"/>
    </ligand>
</feature>
<dbReference type="InterPro" id="IPR015943">
    <property type="entry name" value="WD40/YVTN_repeat-like_dom_sf"/>
</dbReference>
<evidence type="ECO:0000256" key="10">
    <source>
        <dbReference type="ARBA" id="ARBA00022723"/>
    </source>
</evidence>
<evidence type="ECO:0000256" key="5">
    <source>
        <dbReference type="ARBA" id="ARBA00004496"/>
    </source>
</evidence>
<evidence type="ECO:0000256" key="11">
    <source>
        <dbReference type="ARBA" id="ARBA00022801"/>
    </source>
</evidence>
<reference evidence="18" key="1">
    <citation type="submission" date="2010-06" db="EMBL/GenBank/DDBJ databases">
        <authorList>
            <person name="Jiang H."/>
            <person name="Abraham K."/>
            <person name="Ali S."/>
            <person name="Alsbrooks S.L."/>
            <person name="Anim B.N."/>
            <person name="Anosike U.S."/>
            <person name="Attaway T."/>
            <person name="Bandaranaike D.P."/>
            <person name="Battles P.K."/>
            <person name="Bell S.N."/>
            <person name="Bell A.V."/>
            <person name="Beltran B."/>
            <person name="Bickham C."/>
            <person name="Bustamante Y."/>
            <person name="Caleb T."/>
            <person name="Canada A."/>
            <person name="Cardenas V."/>
            <person name="Carter K."/>
            <person name="Chacko J."/>
            <person name="Chandrabose M.N."/>
            <person name="Chavez D."/>
            <person name="Chavez A."/>
            <person name="Chen L."/>
            <person name="Chu H.-S."/>
            <person name="Claassen K.J."/>
            <person name="Cockrell R."/>
            <person name="Collins M."/>
            <person name="Cooper J.A."/>
            <person name="Cree A."/>
            <person name="Curry S.M."/>
            <person name="Da Y."/>
            <person name="Dao M.D."/>
            <person name="Das B."/>
            <person name="Davila M.-L."/>
            <person name="Davy-Carroll L."/>
            <person name="Denson S."/>
            <person name="Dinh H."/>
            <person name="Ebong V.E."/>
            <person name="Edwards J.R."/>
            <person name="Egan A."/>
            <person name="El-Daye J."/>
            <person name="Escobedo L."/>
            <person name="Fernandez S."/>
            <person name="Fernando P.R."/>
            <person name="Flagg N."/>
            <person name="Forbes L.D."/>
            <person name="Fowler R.G."/>
            <person name="Fu Q."/>
            <person name="Gabisi R.A."/>
            <person name="Ganer J."/>
            <person name="Garbino Pronczuk A."/>
            <person name="Garcia R.M."/>
            <person name="Garner T."/>
            <person name="Garrett T.E."/>
            <person name="Gonzalez D.A."/>
            <person name="Hamid H."/>
            <person name="Hawkins E.S."/>
            <person name="Hirani K."/>
            <person name="Hogues M.E."/>
            <person name="Hollins B."/>
            <person name="Hsiao C.-H."/>
            <person name="Jabil R."/>
            <person name="James M.L."/>
            <person name="Jhangiani S.N."/>
            <person name="Johnson B."/>
            <person name="Johnson Q."/>
            <person name="Joshi V."/>
            <person name="Kalu J.B."/>
            <person name="Kam C."/>
            <person name="Kashfia A."/>
            <person name="Keebler J."/>
            <person name="Kisamo H."/>
            <person name="Kovar C.L."/>
            <person name="Lago L.A."/>
            <person name="Lai C.-Y."/>
            <person name="Laidlaw J."/>
            <person name="Lara F."/>
            <person name="Le T.-K."/>
            <person name="Lee S.L."/>
            <person name="Legall F.H."/>
            <person name="Lemon S.J."/>
            <person name="Lewis L.R."/>
            <person name="Li B."/>
            <person name="Liu Y."/>
            <person name="Liu Y.-S."/>
            <person name="Lopez J."/>
            <person name="Lozado R.J."/>
            <person name="Lu J."/>
            <person name="Madu R.C."/>
            <person name="Maheshwari M."/>
            <person name="Maheshwari R."/>
            <person name="Malloy K."/>
            <person name="Martinez E."/>
            <person name="Mathew T."/>
            <person name="Mercado I.C."/>
            <person name="Mercado C."/>
            <person name="Meyer B."/>
            <person name="Montgomery K."/>
            <person name="Morgan M.B."/>
            <person name="Munidasa M."/>
            <person name="Nazareth L.V."/>
            <person name="Nelson J."/>
            <person name="Ng B.M."/>
            <person name="Nguyen N.B."/>
            <person name="Nguyen P.Q."/>
            <person name="Nguyen T."/>
            <person name="Obregon M."/>
            <person name="Okwuonu G.O."/>
            <person name="Onwere C.G."/>
            <person name="Orozco G."/>
            <person name="Parra A."/>
            <person name="Patel S."/>
            <person name="Patil S."/>
            <person name="Perez A."/>
            <person name="Perez Y."/>
            <person name="Pham C."/>
            <person name="Primus E.L."/>
            <person name="Pu L.-L."/>
            <person name="Puazo M."/>
            <person name="Qin X."/>
            <person name="Quiroz J.B."/>
            <person name="Reese J."/>
            <person name="Richards S."/>
            <person name="Rives C.M."/>
            <person name="Robberts R."/>
            <person name="Ruiz S.J."/>
            <person name="Ruiz M.J."/>
            <person name="Santibanez J."/>
            <person name="Schneider B.W."/>
            <person name="Sisson I."/>
            <person name="Smith M."/>
            <person name="Sodergren E."/>
            <person name="Song X.-Z."/>
            <person name="Song B.B."/>
            <person name="Summersgill H."/>
            <person name="Thelus R."/>
            <person name="Thornton R.D."/>
            <person name="Trejos Z.Y."/>
            <person name="Usmani K."/>
            <person name="Vattathil S."/>
            <person name="Villasana D."/>
            <person name="Walker D.L."/>
            <person name="Wang S."/>
            <person name="Wang K."/>
            <person name="White C.S."/>
            <person name="Williams A.C."/>
            <person name="Williamson J."/>
            <person name="Wilson K."/>
            <person name="Woghiren I.O."/>
            <person name="Woodworth J.R."/>
            <person name="Worley K.C."/>
            <person name="Wright R.A."/>
            <person name="Wu W."/>
            <person name="Young L."/>
            <person name="Zhang L."/>
            <person name="Zhang J."/>
            <person name="Zhu Y."/>
            <person name="Muzny D.M."/>
            <person name="Weinstock G."/>
            <person name="Gibbs R.A."/>
        </authorList>
    </citation>
    <scope>NUCLEOTIDE SEQUENCE [LARGE SCALE GENOMIC DNA]</scope>
    <source>
        <strain evidence="18">LSR1</strain>
    </source>
</reference>
<comment type="subcellular location">
    <subcellularLocation>
        <location evidence="5">Cytoplasm</location>
    </subcellularLocation>
</comment>
<keyword evidence="10 15" id="KW-0479">Metal-binding</keyword>
<evidence type="ECO:0000256" key="3">
    <source>
        <dbReference type="ARBA" id="ARBA00001936"/>
    </source>
</evidence>
<keyword evidence="18" id="KW-1185">Reference proteome</keyword>
<feature type="binding site" evidence="15">
    <location>
        <position position="599"/>
    </location>
    <ligand>
        <name>substrate</name>
    </ligand>
</feature>
<dbReference type="GO" id="GO:0004341">
    <property type="term" value="F:gluconolactonase activity"/>
    <property type="evidence" value="ECO:0007669"/>
    <property type="project" value="UniProtKB-EC"/>
</dbReference>
<evidence type="ECO:0000256" key="13">
    <source>
        <dbReference type="ARBA" id="ARBA00032464"/>
    </source>
</evidence>
<dbReference type="InterPro" id="IPR013658">
    <property type="entry name" value="SGL"/>
</dbReference>
<comment type="cofactor">
    <cofactor evidence="4">
        <name>Mg(2+)</name>
        <dbReference type="ChEBI" id="CHEBI:18420"/>
    </cofactor>
</comment>
<keyword evidence="9" id="KW-0963">Cytoplasm</keyword>
<evidence type="ECO:0000256" key="7">
    <source>
        <dbReference type="ARBA" id="ARBA00013227"/>
    </source>
</evidence>
<keyword evidence="11" id="KW-0378">Hydrolase</keyword>
<dbReference type="PANTHER" id="PTHR10907">
    <property type="entry name" value="REGUCALCIN"/>
    <property type="match status" value="1"/>
</dbReference>
<feature type="domain" description="SMP-30/Gluconolactonase/LRE-like region" evidence="16">
    <location>
        <begin position="504"/>
        <end position="763"/>
    </location>
</feature>
<evidence type="ECO:0000256" key="15">
    <source>
        <dbReference type="PIRSR" id="PIRSR605511-2"/>
    </source>
</evidence>
<evidence type="ECO:0000256" key="8">
    <source>
        <dbReference type="ARBA" id="ARBA00016808"/>
    </source>
</evidence>
<dbReference type="GO" id="GO:0005737">
    <property type="term" value="C:cytoplasm"/>
    <property type="evidence" value="ECO:0007669"/>
    <property type="project" value="UniProtKB-SubCell"/>
</dbReference>
<dbReference type="Gene3D" id="2.120.10.30">
    <property type="entry name" value="TolB, C-terminal domain"/>
    <property type="match status" value="1"/>
</dbReference>
<comment type="catalytic activity">
    <reaction evidence="1">
        <text>D-glucono-1,5-lactone + H2O = D-gluconate + H(+)</text>
        <dbReference type="Rhea" id="RHEA:10440"/>
        <dbReference type="ChEBI" id="CHEBI:15377"/>
        <dbReference type="ChEBI" id="CHEBI:15378"/>
        <dbReference type="ChEBI" id="CHEBI:16217"/>
        <dbReference type="ChEBI" id="CHEBI:18391"/>
        <dbReference type="EC" id="3.1.1.17"/>
    </reaction>
</comment>
<dbReference type="Proteomes" id="UP000007819">
    <property type="component" value="Chromosome A2"/>
</dbReference>
<accession>A0A8R2JRK8</accession>
<evidence type="ECO:0000313" key="18">
    <source>
        <dbReference type="Proteomes" id="UP000007819"/>
    </source>
</evidence>
<dbReference type="InterPro" id="IPR008367">
    <property type="entry name" value="Regucalcin"/>
</dbReference>
<feature type="active site" description="Proton donor/acceptor" evidence="14">
    <location>
        <position position="704"/>
    </location>
</feature>
<dbReference type="GO" id="GO:0019853">
    <property type="term" value="P:L-ascorbic acid biosynthetic process"/>
    <property type="evidence" value="ECO:0007669"/>
    <property type="project" value="TreeGrafter"/>
</dbReference>
<evidence type="ECO:0000313" key="17">
    <source>
        <dbReference type="EnsemblMetazoa" id="XP_029345448.1"/>
    </source>
</evidence>
<proteinExistence type="inferred from homology"/>